<evidence type="ECO:0000256" key="1">
    <source>
        <dbReference type="ARBA" id="ARBA00004496"/>
    </source>
</evidence>
<keyword evidence="2" id="KW-0963">Cytoplasm</keyword>
<dbReference type="PANTHER" id="PTHR15598">
    <property type="entry name" value="ENHANCER OF MRNA-DECAPPING PROTEIN 4"/>
    <property type="match status" value="1"/>
</dbReference>
<dbReference type="GO" id="GO:0000932">
    <property type="term" value="C:P-body"/>
    <property type="evidence" value="ECO:0007669"/>
    <property type="project" value="TreeGrafter"/>
</dbReference>
<protein>
    <submittedName>
        <fullName evidence="6">WD40 repeat-containing protein</fullName>
    </submittedName>
</protein>
<gene>
    <name evidence="6" type="ORF">CTI12_AA300620</name>
</gene>
<reference evidence="6 7" key="1">
    <citation type="journal article" date="2018" name="Mol. Plant">
        <title>The genome of Artemisia annua provides insight into the evolution of Asteraceae family and artemisinin biosynthesis.</title>
        <authorList>
            <person name="Shen Q."/>
            <person name="Zhang L."/>
            <person name="Liao Z."/>
            <person name="Wang S."/>
            <person name="Yan T."/>
            <person name="Shi P."/>
            <person name="Liu M."/>
            <person name="Fu X."/>
            <person name="Pan Q."/>
            <person name="Wang Y."/>
            <person name="Lv Z."/>
            <person name="Lu X."/>
            <person name="Zhang F."/>
            <person name="Jiang W."/>
            <person name="Ma Y."/>
            <person name="Chen M."/>
            <person name="Hao X."/>
            <person name="Li L."/>
            <person name="Tang Y."/>
            <person name="Lv G."/>
            <person name="Zhou Y."/>
            <person name="Sun X."/>
            <person name="Brodelius P.E."/>
            <person name="Rose J.K.C."/>
            <person name="Tang K."/>
        </authorList>
    </citation>
    <scope>NUCLEOTIDE SEQUENCE [LARGE SCALE GENOMIC DNA]</scope>
    <source>
        <strain evidence="7">cv. Huhao1</strain>
        <tissue evidence="6">Leaf</tissue>
    </source>
</reference>
<dbReference type="EMBL" id="PKPP01003491">
    <property type="protein sequence ID" value="PWA69184.1"/>
    <property type="molecule type" value="Genomic_DNA"/>
</dbReference>
<evidence type="ECO:0000313" key="6">
    <source>
        <dbReference type="EMBL" id="PWA69184.1"/>
    </source>
</evidence>
<dbReference type="OrthoDB" id="21128at2759"/>
<keyword evidence="5" id="KW-0812">Transmembrane</keyword>
<feature type="transmembrane region" description="Helical" evidence="5">
    <location>
        <begin position="77"/>
        <end position="98"/>
    </location>
</feature>
<evidence type="ECO:0000313" key="7">
    <source>
        <dbReference type="Proteomes" id="UP000245207"/>
    </source>
</evidence>
<comment type="caution">
    <text evidence="6">The sequence shown here is derived from an EMBL/GenBank/DDBJ whole genome shotgun (WGS) entry which is preliminary data.</text>
</comment>
<keyword evidence="5" id="KW-1133">Transmembrane helix</keyword>
<dbReference type="Proteomes" id="UP000245207">
    <property type="component" value="Unassembled WGS sequence"/>
</dbReference>
<dbReference type="GO" id="GO:0031087">
    <property type="term" value="P:deadenylation-independent decapping of nuclear-transcribed mRNA"/>
    <property type="evidence" value="ECO:0007669"/>
    <property type="project" value="InterPro"/>
</dbReference>
<evidence type="ECO:0000256" key="4">
    <source>
        <dbReference type="ARBA" id="ARBA00022737"/>
    </source>
</evidence>
<organism evidence="6 7">
    <name type="scientific">Artemisia annua</name>
    <name type="common">Sweet wormwood</name>
    <dbReference type="NCBI Taxonomy" id="35608"/>
    <lineage>
        <taxon>Eukaryota</taxon>
        <taxon>Viridiplantae</taxon>
        <taxon>Streptophyta</taxon>
        <taxon>Embryophyta</taxon>
        <taxon>Tracheophyta</taxon>
        <taxon>Spermatophyta</taxon>
        <taxon>Magnoliopsida</taxon>
        <taxon>eudicotyledons</taxon>
        <taxon>Gunneridae</taxon>
        <taxon>Pentapetalae</taxon>
        <taxon>asterids</taxon>
        <taxon>campanulids</taxon>
        <taxon>Asterales</taxon>
        <taxon>Asteraceae</taxon>
        <taxon>Asteroideae</taxon>
        <taxon>Anthemideae</taxon>
        <taxon>Artemisiinae</taxon>
        <taxon>Artemisia</taxon>
    </lineage>
</organism>
<keyword evidence="4" id="KW-0677">Repeat</keyword>
<evidence type="ECO:0000256" key="5">
    <source>
        <dbReference type="SAM" id="Phobius"/>
    </source>
</evidence>
<keyword evidence="3" id="KW-0853">WD repeat</keyword>
<comment type="subcellular location">
    <subcellularLocation>
        <location evidence="1">Cytoplasm</location>
    </subcellularLocation>
</comment>
<dbReference type="InterPro" id="IPR045152">
    <property type="entry name" value="EDC4-like"/>
</dbReference>
<keyword evidence="5" id="KW-0472">Membrane</keyword>
<keyword evidence="7" id="KW-1185">Reference proteome</keyword>
<feature type="transmembrane region" description="Helical" evidence="5">
    <location>
        <begin position="110"/>
        <end position="133"/>
    </location>
</feature>
<dbReference type="PANTHER" id="PTHR15598:SF5">
    <property type="entry name" value="ENHANCER OF MRNA-DECAPPING PROTEIN 4"/>
    <property type="match status" value="1"/>
</dbReference>
<dbReference type="STRING" id="35608.A0A2U1N6U7"/>
<feature type="transmembrane region" description="Helical" evidence="5">
    <location>
        <begin position="230"/>
        <end position="248"/>
    </location>
</feature>
<proteinExistence type="predicted"/>
<evidence type="ECO:0000256" key="2">
    <source>
        <dbReference type="ARBA" id="ARBA00022490"/>
    </source>
</evidence>
<name>A0A2U1N6U7_ARTAN</name>
<dbReference type="AlphaFoldDB" id="A0A2U1N6U7"/>
<accession>A0A2U1N6U7</accession>
<sequence>MTPIRILMGEPPMLHLDGMVHVLYLLLHPSNSTGVIYLGKEATIKFHIPPTQEIELLMSNTVGNLGVKVFLGVNDGLLGLIFKVWKFLITFVNVLGIWPFAVNKFVETSMIIFIALGDILNLFTIDAYVVIVFSNTLLQSKSLGCLGIVIFKGVDMAIFKEDTKYYLGRAIKFARSEWLIPAPKPTHATAAPIREALHCKKSGESKPPQFSKLLLQFLSIQCQKFWREKICMFLILFVISNLIGYTNLTQQKPDQTALNRKGSDGSRIWTLDIANDGQSCFEHLLILFELVPLLNTVSFFYEAIVNYVNDNYSDAIGHITLQQRMNRKGSDGSRIWTSQILHDPFKTHVQIPLAIFHWQYSRYQSTTYGADLNGCGNVSNPNNIVGLSSMCYDYLRVLSDPSSDLDKILYMLASGVSLCGTYEFHNGMIKLMNWLPSILQEALRSSIEGSIVPAFATSCKAMFDQVDATFQKGLQQQVDPTHSPLADAINSASSMTRTLSSEVADGQRKLVAVAVAGAKSKTIGSLMTQLTSSMTRTLSSEVADGQRKLVAVAVAGAKSKTIGSLMTQLKIESPVDPKKELSRLVYENKYEEAFTSALQRSDVWIVSWLCSQVCSVTCFLKLICDTSRKLSRMMDKVVAIKPSDGMIAMHVSLPNTSVSDISSIRAPAVLFRAIVYGRSCHVSFVQTSAPPIRGSQHARSSNRRVMRGPPSDYRFFGNCNRVRLFKVMMYVVMLYLHGKQLFLTKPVSSICHHCKGTPKQRWSKDVSIYSDSSANVNGQCQIKYSTSINDIFAILAPPTKPNHAQEHGEREPILINHVCYIDSEQRKRVQLLVSENGFRRSKVVAD</sequence>
<evidence type="ECO:0000256" key="3">
    <source>
        <dbReference type="ARBA" id="ARBA00022574"/>
    </source>
</evidence>